<dbReference type="Proteomes" id="UP000236047">
    <property type="component" value="Unassembled WGS sequence"/>
</dbReference>
<dbReference type="InterPro" id="IPR009097">
    <property type="entry name" value="Cyclic_Pdiesterase"/>
</dbReference>
<evidence type="ECO:0000313" key="3">
    <source>
        <dbReference type="Proteomes" id="UP000236047"/>
    </source>
</evidence>
<dbReference type="EMBL" id="LJSN01000001">
    <property type="protein sequence ID" value="PNE43564.1"/>
    <property type="molecule type" value="Genomic_DNA"/>
</dbReference>
<proteinExistence type="predicted"/>
<evidence type="ECO:0008006" key="4">
    <source>
        <dbReference type="Google" id="ProtNLM"/>
    </source>
</evidence>
<evidence type="ECO:0000313" key="2">
    <source>
        <dbReference type="EMBL" id="PNE43564.1"/>
    </source>
</evidence>
<gene>
    <name evidence="2" type="ORF">AOB60_00700</name>
</gene>
<protein>
    <recommendedName>
        <fullName evidence="4">2'-5' RNA ligase</fullName>
    </recommendedName>
</protein>
<name>A0A2N8PRC4_STRNR</name>
<evidence type="ECO:0000256" key="1">
    <source>
        <dbReference type="SAM" id="MobiDB-lite"/>
    </source>
</evidence>
<sequence>MVAYPAAFPPLPPADPDDPAAVSAHDWHAFGQVGVMVDHWDRPGWTNTTRAYYWLLTVTSQQLRDQARYCQEQVRHLGLDEIAQDGLHLTMGRVGLREEIELPTLRDLATAASHDAPPAADIHAIPLTASPGAIRYSIAPWTPLTELYTHLSSAALQVGLPSRDDPDRFRPHIGIAYSNKHRPADEVREAIEPLRALPVVPVRVEHVHLVELRREPGAYRWNAIHAVPLRAQ</sequence>
<dbReference type="AlphaFoldDB" id="A0A2N8PRC4"/>
<keyword evidence="3" id="KW-1185">Reference proteome</keyword>
<feature type="region of interest" description="Disordered" evidence="1">
    <location>
        <begin position="1"/>
        <end position="20"/>
    </location>
</feature>
<comment type="caution">
    <text evidence="2">The sequence shown here is derived from an EMBL/GenBank/DDBJ whole genome shotgun (WGS) entry which is preliminary data.</text>
</comment>
<accession>A0A2N8PRC4</accession>
<dbReference type="Pfam" id="PF13563">
    <property type="entry name" value="2_5_RNA_ligase2"/>
    <property type="match status" value="1"/>
</dbReference>
<dbReference type="Gene3D" id="3.90.1140.10">
    <property type="entry name" value="Cyclic phosphodiesterase"/>
    <property type="match status" value="1"/>
</dbReference>
<organism evidence="2 3">
    <name type="scientific">Streptomyces noursei</name>
    <name type="common">Streptomyces albulus</name>
    <dbReference type="NCBI Taxonomy" id="1971"/>
    <lineage>
        <taxon>Bacteria</taxon>
        <taxon>Bacillati</taxon>
        <taxon>Actinomycetota</taxon>
        <taxon>Actinomycetes</taxon>
        <taxon>Kitasatosporales</taxon>
        <taxon>Streptomycetaceae</taxon>
        <taxon>Streptomyces</taxon>
    </lineage>
</organism>
<dbReference type="SUPFAM" id="SSF55144">
    <property type="entry name" value="LigT-like"/>
    <property type="match status" value="1"/>
</dbReference>
<reference evidence="3" key="1">
    <citation type="submission" date="2015-09" db="EMBL/GenBank/DDBJ databases">
        <authorList>
            <person name="Graham D.E."/>
            <person name="Mahan K.M."/>
            <person name="Klingeman D.M."/>
            <person name="Fida T."/>
            <person name="Giannone R.J."/>
            <person name="Hettich R.L."/>
            <person name="Parry R.J."/>
            <person name="Spain J.C."/>
        </authorList>
    </citation>
    <scope>NUCLEOTIDE SEQUENCE [LARGE SCALE GENOMIC DNA]</scope>
    <source>
        <strain evidence="3">JCM 4701</strain>
    </source>
</reference>